<dbReference type="PANTHER" id="PTHR34649:SF1">
    <property type="entry name" value="CILIA- AND FLAGELLA-ASSOCIATED PROTEIN 99"/>
    <property type="match status" value="1"/>
</dbReference>
<dbReference type="EMBL" id="CAJRST010002224">
    <property type="protein sequence ID" value="CAG5866430.1"/>
    <property type="molecule type" value="Genomic_DNA"/>
</dbReference>
<gene>
    <name evidence="3" type="ORF">MMEN_LOCUS3155</name>
</gene>
<proteinExistence type="predicted"/>
<keyword evidence="1" id="KW-0175">Coiled coil</keyword>
<dbReference type="Proteomes" id="UP000677803">
    <property type="component" value="Unassembled WGS sequence"/>
</dbReference>
<name>A0A8S4AHN2_9TELE</name>
<feature type="compositionally biased region" description="Basic and acidic residues" evidence="2">
    <location>
        <begin position="599"/>
        <end position="615"/>
    </location>
</feature>
<dbReference type="OrthoDB" id="10262255at2759"/>
<evidence type="ECO:0000256" key="2">
    <source>
        <dbReference type="SAM" id="MobiDB-lite"/>
    </source>
</evidence>
<dbReference type="InterPro" id="IPR039341">
    <property type="entry name" value="CFAP99"/>
</dbReference>
<comment type="caution">
    <text evidence="3">The sequence shown here is derived from an EMBL/GenBank/DDBJ whole genome shotgun (WGS) entry which is preliminary data.</text>
</comment>
<dbReference type="PANTHER" id="PTHR34649">
    <property type="entry name" value="CILIA- AND FLAGELLA-ASSOCIATED PROTEIN 99"/>
    <property type="match status" value="1"/>
</dbReference>
<feature type="region of interest" description="Disordered" evidence="2">
    <location>
        <begin position="599"/>
        <end position="637"/>
    </location>
</feature>
<feature type="coiled-coil region" evidence="1">
    <location>
        <begin position="379"/>
        <end position="468"/>
    </location>
</feature>
<evidence type="ECO:0000313" key="3">
    <source>
        <dbReference type="EMBL" id="CAG5866430.1"/>
    </source>
</evidence>
<evidence type="ECO:0000313" key="4">
    <source>
        <dbReference type="Proteomes" id="UP000677803"/>
    </source>
</evidence>
<keyword evidence="4" id="KW-1185">Reference proteome</keyword>
<reference evidence="3" key="1">
    <citation type="submission" date="2021-05" db="EMBL/GenBank/DDBJ databases">
        <authorList>
            <person name="Tigano A."/>
        </authorList>
    </citation>
    <scope>NUCLEOTIDE SEQUENCE</scope>
</reference>
<accession>A0A8S4AHN2</accession>
<dbReference type="AlphaFoldDB" id="A0A8S4AHN2"/>
<evidence type="ECO:0000256" key="1">
    <source>
        <dbReference type="SAM" id="Coils"/>
    </source>
</evidence>
<sequence length="667" mass="78065">MSGLFGGFKMASSYVSLVKESIVLLDKFRADRRCLDDFIEDALKDLETTDTLQRTFILDVVSGCTEYKKLLDVVVNAFYGQKGKQLSRGDHSQYVVICYLTMFALDELGLQHFCNIVKSLGIKKMHTFLSFFFSNLTSWIQEEWNGIYDAAFVEKHWMGPLLRWRPEINTLMDQLAAKISQGSQIKKAPVKTTKPLEFSLTKPKPRPLLMPELIPQQEKCKPVPDSTYRAPKETQIIGEIKEKNHQKAEELLYEANITQFRCVNPQKSEHTQRSVAQIMEEQDSKLQFNSFQASGLPPTIKRANSRSVKLNNAAILRREALCDREVEKELQRIQQLLQGGREPSSFLQWQREMLQRDLQERLPMIERKRLETRITDEEVALARKQVVERNQRAAQLKKEETAQLMQRYAEKRLQEEKELRDLVQQVAEGHKNSKAAQEKLQKWKQSIVKEVSQQSQELLRQALEEEQAKLHRRFEIIHEIHSIESLPHIRVNKFDETQTAGHELRAEMSLAELKERLALLRAARQSEEEERRSHILEEKQQQKKLLLERLDAIETHRRELVKASDTRKEEKKAKQDFFQQVVAQDETVLALRRKLEEKKQERQRWKHTESSDAKPSRRTTAPTVGHAGNHRQSLNEKSWEELEQNLMRCIQDTPDDISWRDTPKTQY</sequence>
<protein>
    <submittedName>
        <fullName evidence="3">(Atlantic silverside) hypothetical protein</fullName>
    </submittedName>
</protein>
<organism evidence="3 4">
    <name type="scientific">Menidia menidia</name>
    <name type="common">Atlantic silverside</name>
    <dbReference type="NCBI Taxonomy" id="238744"/>
    <lineage>
        <taxon>Eukaryota</taxon>
        <taxon>Metazoa</taxon>
        <taxon>Chordata</taxon>
        <taxon>Craniata</taxon>
        <taxon>Vertebrata</taxon>
        <taxon>Euteleostomi</taxon>
        <taxon>Actinopterygii</taxon>
        <taxon>Neopterygii</taxon>
        <taxon>Teleostei</taxon>
        <taxon>Neoteleostei</taxon>
        <taxon>Acanthomorphata</taxon>
        <taxon>Ovalentaria</taxon>
        <taxon>Atherinomorphae</taxon>
        <taxon>Atheriniformes</taxon>
        <taxon>Atherinopsidae</taxon>
        <taxon>Menidiinae</taxon>
        <taxon>Menidia</taxon>
    </lineage>
</organism>